<keyword evidence="4" id="KW-1185">Reference proteome</keyword>
<evidence type="ECO:0000313" key="4">
    <source>
        <dbReference type="Proteomes" id="UP000219482"/>
    </source>
</evidence>
<dbReference type="AlphaFoldDB" id="A0A286H7Z5"/>
<proteinExistence type="predicted"/>
<dbReference type="EMBL" id="OCNK01000007">
    <property type="protein sequence ID" value="SOE03586.1"/>
    <property type="molecule type" value="Genomic_DNA"/>
</dbReference>
<evidence type="ECO:0000256" key="1">
    <source>
        <dbReference type="SAM" id="MobiDB-lite"/>
    </source>
</evidence>
<organism evidence="3 4">
    <name type="scientific">Blastococcus haudaquaticus</name>
    <dbReference type="NCBI Taxonomy" id="1938745"/>
    <lineage>
        <taxon>Bacteria</taxon>
        <taxon>Bacillati</taxon>
        <taxon>Actinomycetota</taxon>
        <taxon>Actinomycetes</taxon>
        <taxon>Geodermatophilales</taxon>
        <taxon>Geodermatophilaceae</taxon>
        <taxon>Blastococcus</taxon>
    </lineage>
</organism>
<gene>
    <name evidence="3" type="ORF">SAMN06272739_4245</name>
</gene>
<dbReference type="RefSeq" id="WP_097185938.1">
    <property type="nucleotide sequence ID" value="NZ_OCNK01000007.1"/>
</dbReference>
<sequence>MTATAVRTTGLIPSPRAAADDAAPTDAGAGTAAGRAAAYQRVLHQLVRRELRLLADLAAWAPDDEDERTTALTRHAHLISRILLHHHTVERESVWPVLLRTAGGAAQDAVRDWTAACARLDHMLRDLDTAARQWQVAGTAPARNAFAAACRALADAVRAQTAEEERTLLPLLAEHLADEDWAAIAASSHCRLSGPEQLFVLGLALEDSCAGDRARLIDGLPRSVRAAWRVYGARRYRSAVVRLRGAPPAA</sequence>
<dbReference type="Proteomes" id="UP000219482">
    <property type="component" value="Unassembled WGS sequence"/>
</dbReference>
<dbReference type="InterPro" id="IPR012312">
    <property type="entry name" value="Hemerythrin-like"/>
</dbReference>
<dbReference type="OrthoDB" id="5197650at2"/>
<dbReference type="Pfam" id="PF01814">
    <property type="entry name" value="Hemerythrin"/>
    <property type="match status" value="1"/>
</dbReference>
<evidence type="ECO:0000259" key="2">
    <source>
        <dbReference type="Pfam" id="PF01814"/>
    </source>
</evidence>
<evidence type="ECO:0000313" key="3">
    <source>
        <dbReference type="EMBL" id="SOE03586.1"/>
    </source>
</evidence>
<accession>A0A286H7Z5</accession>
<feature type="compositionally biased region" description="Low complexity" evidence="1">
    <location>
        <begin position="15"/>
        <end position="29"/>
    </location>
</feature>
<reference evidence="4" key="1">
    <citation type="submission" date="2017-09" db="EMBL/GenBank/DDBJ databases">
        <authorList>
            <person name="Varghese N."/>
            <person name="Submissions S."/>
        </authorList>
    </citation>
    <scope>NUCLEOTIDE SEQUENCE [LARGE SCALE GENOMIC DNA]</scope>
    <source>
        <strain evidence="4">DSM 44270</strain>
    </source>
</reference>
<protein>
    <submittedName>
        <fullName evidence="3">Hemerythrin HHE cation binding domain-containing protein</fullName>
    </submittedName>
</protein>
<feature type="region of interest" description="Disordered" evidence="1">
    <location>
        <begin position="1"/>
        <end position="29"/>
    </location>
</feature>
<dbReference type="Gene3D" id="1.20.120.520">
    <property type="entry name" value="nmb1532 protein domain like"/>
    <property type="match status" value="1"/>
</dbReference>
<name>A0A286H7Z5_9ACTN</name>
<feature type="domain" description="Hemerythrin-like" evidence="2">
    <location>
        <begin position="44"/>
        <end position="172"/>
    </location>
</feature>